<feature type="domain" description="C2H2-type" evidence="19">
    <location>
        <begin position="545"/>
        <end position="572"/>
    </location>
</feature>
<keyword evidence="21" id="KW-1185">Reference proteome</keyword>
<evidence type="ECO:0000256" key="11">
    <source>
        <dbReference type="ARBA" id="ARBA00023015"/>
    </source>
</evidence>
<feature type="domain" description="C2H2-type" evidence="19">
    <location>
        <begin position="517"/>
        <end position="544"/>
    </location>
</feature>
<evidence type="ECO:0000256" key="2">
    <source>
        <dbReference type="ARBA" id="ARBA00004123"/>
    </source>
</evidence>
<evidence type="ECO:0000256" key="17">
    <source>
        <dbReference type="PROSITE-ProRule" id="PRU00042"/>
    </source>
</evidence>
<keyword evidence="12" id="KW-0238">DNA-binding</keyword>
<comment type="function">
    <text evidence="1">May be involved in transcriptional regulation.</text>
</comment>
<feature type="region of interest" description="Disordered" evidence="18">
    <location>
        <begin position="81"/>
        <end position="101"/>
    </location>
</feature>
<keyword evidence="14" id="KW-0539">Nucleus</keyword>
<dbReference type="GO" id="GO:0002682">
    <property type="term" value="P:regulation of immune system process"/>
    <property type="evidence" value="ECO:0007669"/>
    <property type="project" value="TreeGrafter"/>
</dbReference>
<dbReference type="PROSITE" id="PS50157">
    <property type="entry name" value="ZINC_FINGER_C2H2_2"/>
    <property type="match status" value="12"/>
</dbReference>
<comment type="subcellular location">
    <subcellularLocation>
        <location evidence="2">Nucleus</location>
    </subcellularLocation>
</comment>
<dbReference type="GO" id="GO:0001817">
    <property type="term" value="P:regulation of cytokine production"/>
    <property type="evidence" value="ECO:0007669"/>
    <property type="project" value="TreeGrafter"/>
</dbReference>
<evidence type="ECO:0000256" key="16">
    <source>
        <dbReference type="ARBA" id="ARBA00078978"/>
    </source>
</evidence>
<proteinExistence type="inferred from homology"/>
<evidence type="ECO:0000256" key="15">
    <source>
        <dbReference type="ARBA" id="ARBA00068196"/>
    </source>
</evidence>
<evidence type="ECO:0000256" key="4">
    <source>
        <dbReference type="ARBA" id="ARBA00022499"/>
    </source>
</evidence>
<feature type="compositionally biased region" description="Low complexity" evidence="18">
    <location>
        <begin position="249"/>
        <end position="259"/>
    </location>
</feature>
<keyword evidence="6" id="KW-0677">Repeat</keyword>
<dbReference type="FunFam" id="3.30.160.60:FF:000823">
    <property type="entry name" value="replication initiator 1 isoform X1"/>
    <property type="match status" value="1"/>
</dbReference>
<dbReference type="AlphaFoldDB" id="A0A7J7S6N3"/>
<evidence type="ECO:0000256" key="14">
    <source>
        <dbReference type="ARBA" id="ARBA00023242"/>
    </source>
</evidence>
<reference evidence="20 21" key="1">
    <citation type="journal article" date="2020" name="Nature">
        <title>Six reference-quality genomes reveal evolution of bat adaptations.</title>
        <authorList>
            <person name="Jebb D."/>
            <person name="Huang Z."/>
            <person name="Pippel M."/>
            <person name="Hughes G.M."/>
            <person name="Lavrichenko K."/>
            <person name="Devanna P."/>
            <person name="Winkler S."/>
            <person name="Jermiin L.S."/>
            <person name="Skirmuntt E.C."/>
            <person name="Katzourakis A."/>
            <person name="Burkitt-Gray L."/>
            <person name="Ray D.A."/>
            <person name="Sullivan K.A.M."/>
            <person name="Roscito J.G."/>
            <person name="Kirilenko B.M."/>
            <person name="Davalos L.M."/>
            <person name="Corthals A.P."/>
            <person name="Power M.L."/>
            <person name="Jones G."/>
            <person name="Ransome R.D."/>
            <person name="Dechmann D.K.N."/>
            <person name="Locatelli A.G."/>
            <person name="Puechmaille S.J."/>
            <person name="Fedrigo O."/>
            <person name="Jarvis E.D."/>
            <person name="Hiller M."/>
            <person name="Vernes S.C."/>
            <person name="Myers E.W."/>
            <person name="Teeling E.C."/>
        </authorList>
    </citation>
    <scope>NUCLEOTIDE SEQUENCE [LARGE SCALE GENOMIC DNA]</scope>
    <source>
        <strain evidence="20">MPipKuh1</strain>
        <tissue evidence="20">Flight muscle</tissue>
    </source>
</reference>
<evidence type="ECO:0000259" key="19">
    <source>
        <dbReference type="PROSITE" id="PS50157"/>
    </source>
</evidence>
<feature type="domain" description="C2H2-type" evidence="19">
    <location>
        <begin position="322"/>
        <end position="349"/>
    </location>
</feature>
<evidence type="ECO:0000256" key="1">
    <source>
        <dbReference type="ARBA" id="ARBA00003767"/>
    </source>
</evidence>
<dbReference type="GO" id="GO:0005654">
    <property type="term" value="C:nucleoplasm"/>
    <property type="evidence" value="ECO:0007669"/>
    <property type="project" value="TreeGrafter"/>
</dbReference>
<feature type="region of interest" description="Disordered" evidence="18">
    <location>
        <begin position="231"/>
        <end position="261"/>
    </location>
</feature>
<dbReference type="FunFam" id="3.30.160.60:FF:000277">
    <property type="entry name" value="Zinc finger protein 48"/>
    <property type="match status" value="5"/>
</dbReference>
<feature type="compositionally biased region" description="Low complexity" evidence="18">
    <location>
        <begin position="92"/>
        <end position="101"/>
    </location>
</feature>
<evidence type="ECO:0000256" key="7">
    <source>
        <dbReference type="ARBA" id="ARBA00022771"/>
    </source>
</evidence>
<dbReference type="FunFam" id="3.30.160.60:FF:000950">
    <property type="entry name" value="Zinc finger protein 48"/>
    <property type="match status" value="1"/>
</dbReference>
<evidence type="ECO:0000256" key="12">
    <source>
        <dbReference type="ARBA" id="ARBA00023125"/>
    </source>
</evidence>
<keyword evidence="11" id="KW-0805">Transcription regulation</keyword>
<evidence type="ECO:0000313" key="21">
    <source>
        <dbReference type="Proteomes" id="UP000558488"/>
    </source>
</evidence>
<feature type="domain" description="C2H2-type" evidence="19">
    <location>
        <begin position="136"/>
        <end position="163"/>
    </location>
</feature>
<evidence type="ECO:0000256" key="6">
    <source>
        <dbReference type="ARBA" id="ARBA00022737"/>
    </source>
</evidence>
<feature type="compositionally biased region" description="Acidic residues" evidence="18">
    <location>
        <begin position="41"/>
        <end position="53"/>
    </location>
</feature>
<dbReference type="FunFam" id="3.30.160.60:FF:000418">
    <property type="entry name" value="zinc finger protein 48"/>
    <property type="match status" value="3"/>
</dbReference>
<feature type="region of interest" description="Disordered" evidence="18">
    <location>
        <begin position="1"/>
        <end position="65"/>
    </location>
</feature>
<feature type="domain" description="C2H2-type" evidence="19">
    <location>
        <begin position="350"/>
        <end position="377"/>
    </location>
</feature>
<dbReference type="Pfam" id="PF00096">
    <property type="entry name" value="zf-C2H2"/>
    <property type="match status" value="12"/>
</dbReference>
<dbReference type="Proteomes" id="UP000558488">
    <property type="component" value="Unassembled WGS sequence"/>
</dbReference>
<keyword evidence="9" id="KW-0832">Ubl conjugation</keyword>
<feature type="compositionally biased region" description="Pro residues" evidence="18">
    <location>
        <begin position="483"/>
        <end position="502"/>
    </location>
</feature>
<evidence type="ECO:0000256" key="5">
    <source>
        <dbReference type="ARBA" id="ARBA00022723"/>
    </source>
</evidence>
<dbReference type="EMBL" id="JACAGB010000048">
    <property type="protein sequence ID" value="KAF6283867.1"/>
    <property type="molecule type" value="Genomic_DNA"/>
</dbReference>
<feature type="domain" description="C2H2-type" evidence="19">
    <location>
        <begin position="188"/>
        <end position="215"/>
    </location>
</feature>
<feature type="domain" description="C2H2-type" evidence="19">
    <location>
        <begin position="216"/>
        <end position="243"/>
    </location>
</feature>
<evidence type="ECO:0000256" key="13">
    <source>
        <dbReference type="ARBA" id="ARBA00023163"/>
    </source>
</evidence>
<accession>A0A7J7S6N3</accession>
<dbReference type="GO" id="GO:0000978">
    <property type="term" value="F:RNA polymerase II cis-regulatory region sequence-specific DNA binding"/>
    <property type="evidence" value="ECO:0007669"/>
    <property type="project" value="TreeGrafter"/>
</dbReference>
<feature type="region of interest" description="Disordered" evidence="18">
    <location>
        <begin position="475"/>
        <end position="512"/>
    </location>
</feature>
<dbReference type="PANTHER" id="PTHR24399:SF54">
    <property type="entry name" value="GASTRULA ZINC FINGER PROTEIN XLCGF26.1-LIKE-RELATED"/>
    <property type="match status" value="1"/>
</dbReference>
<evidence type="ECO:0000256" key="3">
    <source>
        <dbReference type="ARBA" id="ARBA00006991"/>
    </source>
</evidence>
<evidence type="ECO:0000256" key="9">
    <source>
        <dbReference type="ARBA" id="ARBA00022843"/>
    </source>
</evidence>
<feature type="domain" description="C2H2-type" evidence="19">
    <location>
        <begin position="266"/>
        <end position="293"/>
    </location>
</feature>
<protein>
    <recommendedName>
        <fullName evidence="15">Zinc finger protein 48</fullName>
    </recommendedName>
    <alternativeName>
        <fullName evidence="16">Zinc finger protein 553</fullName>
    </alternativeName>
</protein>
<comment type="caution">
    <text evidence="20">The sequence shown here is derived from an EMBL/GenBank/DDBJ whole genome shotgun (WGS) entry which is preliminary data.</text>
</comment>
<keyword evidence="13" id="KW-0804">Transcription</keyword>
<dbReference type="PANTHER" id="PTHR24399">
    <property type="entry name" value="ZINC FINGER AND BTB DOMAIN-CONTAINING"/>
    <property type="match status" value="1"/>
</dbReference>
<keyword evidence="8" id="KW-0862">Zinc</keyword>
<keyword evidence="10" id="KW-0007">Acetylation</keyword>
<dbReference type="Gene3D" id="3.30.160.60">
    <property type="entry name" value="Classic Zinc Finger"/>
    <property type="match status" value="12"/>
</dbReference>
<comment type="similarity">
    <text evidence="3">Belongs to the krueppel C2H2-type zinc-finger protein family.</text>
</comment>
<keyword evidence="7 17" id="KW-0863">Zinc-finger</keyword>
<name>A0A7J7S6N3_PIPKU</name>
<feature type="domain" description="C2H2-type" evidence="19">
    <location>
        <begin position="426"/>
        <end position="453"/>
    </location>
</feature>
<dbReference type="SMART" id="SM00355">
    <property type="entry name" value="ZnF_C2H2"/>
    <property type="match status" value="12"/>
</dbReference>
<dbReference type="GO" id="GO:0001227">
    <property type="term" value="F:DNA-binding transcription repressor activity, RNA polymerase II-specific"/>
    <property type="evidence" value="ECO:0007669"/>
    <property type="project" value="TreeGrafter"/>
</dbReference>
<organism evidence="20 21">
    <name type="scientific">Pipistrellus kuhlii</name>
    <name type="common">Kuhl's pipistrelle</name>
    <dbReference type="NCBI Taxonomy" id="59472"/>
    <lineage>
        <taxon>Eukaryota</taxon>
        <taxon>Metazoa</taxon>
        <taxon>Chordata</taxon>
        <taxon>Craniata</taxon>
        <taxon>Vertebrata</taxon>
        <taxon>Euteleostomi</taxon>
        <taxon>Mammalia</taxon>
        <taxon>Eutheria</taxon>
        <taxon>Laurasiatheria</taxon>
        <taxon>Chiroptera</taxon>
        <taxon>Yangochiroptera</taxon>
        <taxon>Vespertilionidae</taxon>
        <taxon>Pipistrellus</taxon>
    </lineage>
</organism>
<sequence>MQRAGGPWGPEQREPPRGARTGLGGETVEMAQADEFQQTPQEDDLGFKEEEDLAPGHEVGNASLKPEGIQIWDDFWVQRAGSGKPRARGRGPRLLGEPRWGQASDRAAVCGDCGKSFRQMSDLVKHQRTHTGEKPYKCEVCGKGFGDSSARIKHQRTHSGEKPCRARPPAQGPPKIPRTRVPAGERPTICGECGKSFRQSSDLVKHQRTHTGEKPYKCGICGKGFGDSSARIKHQRTHRGEQPPRRQPSRAATAATQRPRAQDKPYICTDCGKRFVLSCSLLSHQRSHLGPKPFGCDVCGKEFARGSDLVKHLRVHTGEKPYLCPECGKGFADSSARVKHLRTHTGERPHACPECDCSFSLSSTLLRHRLTHMEPQDCSFPGRPPPTPRSPSHSGDGPFGLPGSEPGPRGPQAGEPPPPLAGDKPHKCPECGKGFRRSSDLVKHHRVHTGEKPYLCPECGKGFADSSARVKHLRTHRGERARPPPPTLLRPHNPPGPAPVAPRPRGRAQASGLSQPHVCSFCGKEFPRSSDLVKHRRTHTGEKPYKCAECGKGFGDSSARIKHQRGHLALRPFGAGAGLARPLKGEPPMGLE</sequence>
<dbReference type="FunFam" id="3.30.160.60:FF:000512">
    <property type="entry name" value="zinc finger protein 197 isoform X1"/>
    <property type="match status" value="1"/>
</dbReference>
<dbReference type="InterPro" id="IPR036236">
    <property type="entry name" value="Znf_C2H2_sf"/>
</dbReference>
<keyword evidence="4" id="KW-1017">Isopeptide bond</keyword>
<feature type="region of interest" description="Disordered" evidence="18">
    <location>
        <begin position="374"/>
        <end position="433"/>
    </location>
</feature>
<evidence type="ECO:0000313" key="20">
    <source>
        <dbReference type="EMBL" id="KAF6283867.1"/>
    </source>
</evidence>
<feature type="domain" description="C2H2-type" evidence="19">
    <location>
        <begin position="294"/>
        <end position="321"/>
    </location>
</feature>
<dbReference type="FunFam" id="3.30.160.60:FF:001245">
    <property type="entry name" value="zinc finger protein 48"/>
    <property type="match status" value="1"/>
</dbReference>
<feature type="domain" description="C2H2-type" evidence="19">
    <location>
        <begin position="454"/>
        <end position="481"/>
    </location>
</feature>
<dbReference type="GO" id="GO:0008270">
    <property type="term" value="F:zinc ion binding"/>
    <property type="evidence" value="ECO:0007669"/>
    <property type="project" value="UniProtKB-KW"/>
</dbReference>
<evidence type="ECO:0000256" key="18">
    <source>
        <dbReference type="SAM" id="MobiDB-lite"/>
    </source>
</evidence>
<feature type="region of interest" description="Disordered" evidence="18">
    <location>
        <begin position="155"/>
        <end position="185"/>
    </location>
</feature>
<evidence type="ECO:0000256" key="10">
    <source>
        <dbReference type="ARBA" id="ARBA00022990"/>
    </source>
</evidence>
<dbReference type="OrthoDB" id="3437960at2759"/>
<dbReference type="SUPFAM" id="SSF57667">
    <property type="entry name" value="beta-beta-alpha zinc fingers"/>
    <property type="match status" value="6"/>
</dbReference>
<dbReference type="PROSITE" id="PS00028">
    <property type="entry name" value="ZINC_FINGER_C2H2_1"/>
    <property type="match status" value="12"/>
</dbReference>
<keyword evidence="5" id="KW-0479">Metal-binding</keyword>
<evidence type="ECO:0000256" key="8">
    <source>
        <dbReference type="ARBA" id="ARBA00022833"/>
    </source>
</evidence>
<feature type="domain" description="C2H2-type" evidence="19">
    <location>
        <begin position="108"/>
        <end position="135"/>
    </location>
</feature>
<dbReference type="InterPro" id="IPR013087">
    <property type="entry name" value="Znf_C2H2_type"/>
</dbReference>
<gene>
    <name evidence="20" type="ORF">mPipKuh1_019305</name>
</gene>